<dbReference type="Proteomes" id="UP001374584">
    <property type="component" value="Unassembled WGS sequence"/>
</dbReference>
<keyword evidence="3" id="KW-1185">Reference proteome</keyword>
<comment type="caution">
    <text evidence="2">The sequence shown here is derived from an EMBL/GenBank/DDBJ whole genome shotgun (WGS) entry which is preliminary data.</text>
</comment>
<evidence type="ECO:0000313" key="3">
    <source>
        <dbReference type="Proteomes" id="UP001374584"/>
    </source>
</evidence>
<accession>A0AAN9N0X3</accession>
<dbReference type="AlphaFoldDB" id="A0AAN9N0X3"/>
<reference evidence="2 3" key="1">
    <citation type="submission" date="2024-01" db="EMBL/GenBank/DDBJ databases">
        <title>The genomes of 5 underutilized Papilionoideae crops provide insights into root nodulation and disease resistanc.</title>
        <authorList>
            <person name="Jiang F."/>
        </authorList>
    </citation>
    <scope>NUCLEOTIDE SEQUENCE [LARGE SCALE GENOMIC DNA]</scope>
    <source>
        <strain evidence="2">JINMINGXINNONG_FW02</strain>
        <tissue evidence="2">Leaves</tissue>
    </source>
</reference>
<evidence type="ECO:0000256" key="1">
    <source>
        <dbReference type="SAM" id="MobiDB-lite"/>
    </source>
</evidence>
<gene>
    <name evidence="2" type="ORF">VNO80_13404</name>
</gene>
<protein>
    <recommendedName>
        <fullName evidence="4">Pentatricopeptide repeat-containing protein</fullName>
    </recommendedName>
</protein>
<dbReference type="EMBL" id="JAYMYR010000005">
    <property type="protein sequence ID" value="KAK7364664.1"/>
    <property type="molecule type" value="Genomic_DNA"/>
</dbReference>
<organism evidence="2 3">
    <name type="scientific">Phaseolus coccineus</name>
    <name type="common">Scarlet runner bean</name>
    <name type="synonym">Phaseolus multiflorus</name>
    <dbReference type="NCBI Taxonomy" id="3886"/>
    <lineage>
        <taxon>Eukaryota</taxon>
        <taxon>Viridiplantae</taxon>
        <taxon>Streptophyta</taxon>
        <taxon>Embryophyta</taxon>
        <taxon>Tracheophyta</taxon>
        <taxon>Spermatophyta</taxon>
        <taxon>Magnoliopsida</taxon>
        <taxon>eudicotyledons</taxon>
        <taxon>Gunneridae</taxon>
        <taxon>Pentapetalae</taxon>
        <taxon>rosids</taxon>
        <taxon>fabids</taxon>
        <taxon>Fabales</taxon>
        <taxon>Fabaceae</taxon>
        <taxon>Papilionoideae</taxon>
        <taxon>50 kb inversion clade</taxon>
        <taxon>NPAAA clade</taxon>
        <taxon>indigoferoid/millettioid clade</taxon>
        <taxon>Phaseoleae</taxon>
        <taxon>Phaseolus</taxon>
    </lineage>
</organism>
<name>A0AAN9N0X3_PHACN</name>
<proteinExistence type="predicted"/>
<evidence type="ECO:0000313" key="2">
    <source>
        <dbReference type="EMBL" id="KAK7364664.1"/>
    </source>
</evidence>
<feature type="region of interest" description="Disordered" evidence="1">
    <location>
        <begin position="150"/>
        <end position="188"/>
    </location>
</feature>
<evidence type="ECO:0008006" key="4">
    <source>
        <dbReference type="Google" id="ProtNLM"/>
    </source>
</evidence>
<sequence>MALFSSRDSPLKPMFAMPLSHYIHVWGISAEQVFNAMSQRHEVSYNSLISVASLLSACSSVGDLLVGKNFARMIKRLGCLQILSWKAHCLIFRQMLGFPQPRAKQDEAKWFTYVCQEKMLSSVSKTELAEQVRRMKATKDALVVSEVAPGGGTHVQSRQDEHTASGVVRKRRRFEGPIPLEHSHSNGH</sequence>